<reference evidence="2 3" key="1">
    <citation type="submission" date="2021-05" db="EMBL/GenBank/DDBJ databases">
        <title>A Polyphasic approach of four new species of the genus Ohtaekwangia: Ohtaekwangia histidinii sp. nov., Ohtaekwangia cretensis sp. nov., Ohtaekwangia indiensis sp. nov., Ohtaekwangia reichenbachii sp. nov. from diverse environment.</title>
        <authorList>
            <person name="Octaviana S."/>
        </authorList>
    </citation>
    <scope>NUCLEOTIDE SEQUENCE [LARGE SCALE GENOMIC DNA]</scope>
    <source>
        <strain evidence="2 3">PWU37</strain>
    </source>
</reference>
<name>A0AAP2GGQ8_9BACT</name>
<evidence type="ECO:0000256" key="1">
    <source>
        <dbReference type="SAM" id="Phobius"/>
    </source>
</evidence>
<dbReference type="AlphaFoldDB" id="A0AAP2GGQ8"/>
<evidence type="ECO:0000313" key="2">
    <source>
        <dbReference type="EMBL" id="MBT1685775.1"/>
    </source>
</evidence>
<feature type="transmembrane region" description="Helical" evidence="1">
    <location>
        <begin position="40"/>
        <end position="59"/>
    </location>
</feature>
<protein>
    <submittedName>
        <fullName evidence="2">Uncharacterized protein</fullName>
    </submittedName>
</protein>
<keyword evidence="1" id="KW-0472">Membrane</keyword>
<dbReference type="Proteomes" id="UP001319180">
    <property type="component" value="Unassembled WGS sequence"/>
</dbReference>
<organism evidence="2 3">
    <name type="scientific">Dawidia soli</name>
    <dbReference type="NCBI Taxonomy" id="2782352"/>
    <lineage>
        <taxon>Bacteria</taxon>
        <taxon>Pseudomonadati</taxon>
        <taxon>Bacteroidota</taxon>
        <taxon>Cytophagia</taxon>
        <taxon>Cytophagales</taxon>
        <taxon>Chryseotaleaceae</taxon>
        <taxon>Dawidia</taxon>
    </lineage>
</organism>
<accession>A0AAP2GGQ8</accession>
<proteinExistence type="predicted"/>
<evidence type="ECO:0000313" key="3">
    <source>
        <dbReference type="Proteomes" id="UP001319180"/>
    </source>
</evidence>
<dbReference type="EMBL" id="JAHESC010000004">
    <property type="protein sequence ID" value="MBT1685775.1"/>
    <property type="molecule type" value="Genomic_DNA"/>
</dbReference>
<comment type="caution">
    <text evidence="2">The sequence shown here is derived from an EMBL/GenBank/DDBJ whole genome shotgun (WGS) entry which is preliminary data.</text>
</comment>
<sequence length="94" mass="10855">MSRNEIRLRKNRISPGDIARHRNYGKLMRRHDRYLKMKRSIIALVYVLIISLMILLYMLTKRAEQKKATPAPAEKAVQTVHCAPPSRTGVATLK</sequence>
<keyword evidence="1" id="KW-0812">Transmembrane</keyword>
<gene>
    <name evidence="2" type="ORF">KK078_04370</name>
</gene>
<dbReference type="RefSeq" id="WP_254089027.1">
    <property type="nucleotide sequence ID" value="NZ_JAHESC010000004.1"/>
</dbReference>
<keyword evidence="1" id="KW-1133">Transmembrane helix</keyword>
<keyword evidence="3" id="KW-1185">Reference proteome</keyword>